<dbReference type="STRING" id="670483.S7S446"/>
<proteinExistence type="predicted"/>
<name>S7S446_GLOTA</name>
<organism evidence="3 4">
    <name type="scientific">Gloeophyllum trabeum (strain ATCC 11539 / FP-39264 / Madison 617)</name>
    <name type="common">Brown rot fungus</name>
    <dbReference type="NCBI Taxonomy" id="670483"/>
    <lineage>
        <taxon>Eukaryota</taxon>
        <taxon>Fungi</taxon>
        <taxon>Dikarya</taxon>
        <taxon>Basidiomycota</taxon>
        <taxon>Agaricomycotina</taxon>
        <taxon>Agaricomycetes</taxon>
        <taxon>Gloeophyllales</taxon>
        <taxon>Gloeophyllaceae</taxon>
        <taxon>Gloeophyllum</taxon>
    </lineage>
</organism>
<feature type="domain" description="DUF7918" evidence="2">
    <location>
        <begin position="15"/>
        <end position="158"/>
    </location>
</feature>
<dbReference type="Proteomes" id="UP000030669">
    <property type="component" value="Unassembled WGS sequence"/>
</dbReference>
<dbReference type="OrthoDB" id="3364132at2759"/>
<dbReference type="InterPro" id="IPR057678">
    <property type="entry name" value="DUF7918"/>
</dbReference>
<dbReference type="GeneID" id="19309233"/>
<evidence type="ECO:0000259" key="2">
    <source>
        <dbReference type="Pfam" id="PF25534"/>
    </source>
</evidence>
<dbReference type="HOGENOM" id="CLU_1360530_0_0_1"/>
<dbReference type="KEGG" id="gtr:GLOTRDRAFT_90076"/>
<dbReference type="OMA" id="IPGKICK"/>
<dbReference type="Pfam" id="PF25534">
    <property type="entry name" value="DUF7918"/>
    <property type="match status" value="1"/>
</dbReference>
<reference evidence="3 4" key="1">
    <citation type="journal article" date="2012" name="Science">
        <title>The Paleozoic origin of enzymatic lignin decomposition reconstructed from 31 fungal genomes.</title>
        <authorList>
            <person name="Floudas D."/>
            <person name="Binder M."/>
            <person name="Riley R."/>
            <person name="Barry K."/>
            <person name="Blanchette R.A."/>
            <person name="Henrissat B."/>
            <person name="Martinez A.T."/>
            <person name="Otillar R."/>
            <person name="Spatafora J.W."/>
            <person name="Yadav J.S."/>
            <person name="Aerts A."/>
            <person name="Benoit I."/>
            <person name="Boyd A."/>
            <person name="Carlson A."/>
            <person name="Copeland A."/>
            <person name="Coutinho P.M."/>
            <person name="de Vries R.P."/>
            <person name="Ferreira P."/>
            <person name="Findley K."/>
            <person name="Foster B."/>
            <person name="Gaskell J."/>
            <person name="Glotzer D."/>
            <person name="Gorecki P."/>
            <person name="Heitman J."/>
            <person name="Hesse C."/>
            <person name="Hori C."/>
            <person name="Igarashi K."/>
            <person name="Jurgens J.A."/>
            <person name="Kallen N."/>
            <person name="Kersten P."/>
            <person name="Kohler A."/>
            <person name="Kuees U."/>
            <person name="Kumar T.K.A."/>
            <person name="Kuo A."/>
            <person name="LaButti K."/>
            <person name="Larrondo L.F."/>
            <person name="Lindquist E."/>
            <person name="Ling A."/>
            <person name="Lombard V."/>
            <person name="Lucas S."/>
            <person name="Lundell T."/>
            <person name="Martin R."/>
            <person name="McLaughlin D.J."/>
            <person name="Morgenstern I."/>
            <person name="Morin E."/>
            <person name="Murat C."/>
            <person name="Nagy L.G."/>
            <person name="Nolan M."/>
            <person name="Ohm R.A."/>
            <person name="Patyshakuliyeva A."/>
            <person name="Rokas A."/>
            <person name="Ruiz-Duenas F.J."/>
            <person name="Sabat G."/>
            <person name="Salamov A."/>
            <person name="Samejima M."/>
            <person name="Schmutz J."/>
            <person name="Slot J.C."/>
            <person name="St John F."/>
            <person name="Stenlid J."/>
            <person name="Sun H."/>
            <person name="Sun S."/>
            <person name="Syed K."/>
            <person name="Tsang A."/>
            <person name="Wiebenga A."/>
            <person name="Young D."/>
            <person name="Pisabarro A."/>
            <person name="Eastwood D.C."/>
            <person name="Martin F."/>
            <person name="Cullen D."/>
            <person name="Grigoriev I.V."/>
            <person name="Hibbett D.S."/>
        </authorList>
    </citation>
    <scope>NUCLEOTIDE SEQUENCE [LARGE SCALE GENOMIC DNA]</scope>
    <source>
        <strain evidence="3 4">ATCC 11539</strain>
    </source>
</reference>
<dbReference type="RefSeq" id="XP_007861000.1">
    <property type="nucleotide sequence ID" value="XM_007862809.1"/>
</dbReference>
<feature type="compositionally biased region" description="Basic and acidic residues" evidence="1">
    <location>
        <begin position="25"/>
        <end position="34"/>
    </location>
</feature>
<dbReference type="eggNOG" id="ENOG502RD5U">
    <property type="taxonomic scope" value="Eukaryota"/>
</dbReference>
<sequence length="201" mass="22951">MCGWLRVDGIHCGSNSIKPGQQPAERNRSHMRTSDTTKRLLTFAALQTTDEESYLEEAGLNLNDLGIIELRIFRVRRVERRMQVPRDYSHRRKSASTQNKVHERMKKVGMHCVGFSEEIPAEDVSRTSQMWDWKTVDRQPYVTFMFKYNPLDVLIAKGVAQSLRQGADQGARRSVTIKSEPGGNKASFVALFGIRRGRTIP</sequence>
<evidence type="ECO:0000313" key="4">
    <source>
        <dbReference type="Proteomes" id="UP000030669"/>
    </source>
</evidence>
<accession>S7S446</accession>
<dbReference type="EMBL" id="KB469296">
    <property type="protein sequence ID" value="EPQ60634.1"/>
    <property type="molecule type" value="Genomic_DNA"/>
</dbReference>
<protein>
    <recommendedName>
        <fullName evidence="2">DUF7918 domain-containing protein</fullName>
    </recommendedName>
</protein>
<feature type="region of interest" description="Disordered" evidence="1">
    <location>
        <begin position="15"/>
        <end position="34"/>
    </location>
</feature>
<dbReference type="PANTHER" id="PTHR36223">
    <property type="entry name" value="BETA-LACTAMASE-TYPE TRANSPEPTIDASE FOLD DOMAIN CONTAINING PROTEIN"/>
    <property type="match status" value="1"/>
</dbReference>
<evidence type="ECO:0000313" key="3">
    <source>
        <dbReference type="EMBL" id="EPQ60634.1"/>
    </source>
</evidence>
<dbReference type="PANTHER" id="PTHR36223:SF1">
    <property type="entry name" value="TRANSCRIPTION ELONGATION FACTOR EAF N-TERMINAL DOMAIN-CONTAINING PROTEIN"/>
    <property type="match status" value="1"/>
</dbReference>
<dbReference type="AlphaFoldDB" id="S7S446"/>
<evidence type="ECO:0000256" key="1">
    <source>
        <dbReference type="SAM" id="MobiDB-lite"/>
    </source>
</evidence>
<keyword evidence="4" id="KW-1185">Reference proteome</keyword>
<gene>
    <name evidence="3" type="ORF">GLOTRDRAFT_90076</name>
</gene>